<evidence type="ECO:0000313" key="1">
    <source>
        <dbReference type="EMBL" id="VTZ59349.1"/>
    </source>
</evidence>
<sequence length="73" mass="8115">MLFQPLWATYTGAVPVDQLSRSAFQDAGTRRPSQRRVFVRNSLSLIHETSITDQAKAGNVGAEPRLLSSLMLR</sequence>
<proteinExistence type="predicted"/>
<accession>A0A508WUL5</accession>
<name>A0A508WUL5_9HYPH</name>
<reference evidence="1" key="1">
    <citation type="submission" date="2019-06" db="EMBL/GenBank/DDBJ databases">
        <authorList>
            <person name="Le Quere A."/>
            <person name="Colella S."/>
        </authorList>
    </citation>
    <scope>NUCLEOTIDE SEQUENCE</scope>
    <source>
        <strain evidence="1">EmedicaeMD41</strain>
    </source>
</reference>
<dbReference type="EMBL" id="CABFNB010000009">
    <property type="protein sequence ID" value="VTZ59349.1"/>
    <property type="molecule type" value="Genomic_DNA"/>
</dbReference>
<dbReference type="Proteomes" id="UP000507954">
    <property type="component" value="Unassembled WGS sequence"/>
</dbReference>
<protein>
    <submittedName>
        <fullName evidence="1">Uncharacterized protein</fullName>
    </submittedName>
</protein>
<dbReference type="AlphaFoldDB" id="A0A508WUL5"/>
<organism evidence="1">
    <name type="scientific">Sinorhizobium medicae</name>
    <dbReference type="NCBI Taxonomy" id="110321"/>
    <lineage>
        <taxon>Bacteria</taxon>
        <taxon>Pseudomonadati</taxon>
        <taxon>Pseudomonadota</taxon>
        <taxon>Alphaproteobacteria</taxon>
        <taxon>Hyphomicrobiales</taxon>
        <taxon>Rhizobiaceae</taxon>
        <taxon>Sinorhizobium/Ensifer group</taxon>
        <taxon>Sinorhizobium</taxon>
    </lineage>
</organism>
<gene>
    <name evidence="1" type="ORF">EMEDMD4_1060031</name>
</gene>